<dbReference type="EMBL" id="JAQQXP010000004">
    <property type="protein sequence ID" value="MDC8832936.1"/>
    <property type="molecule type" value="Genomic_DNA"/>
</dbReference>
<keyword evidence="2" id="KW-1185">Reference proteome</keyword>
<evidence type="ECO:0000313" key="1">
    <source>
        <dbReference type="EMBL" id="MDC8832936.1"/>
    </source>
</evidence>
<gene>
    <name evidence="1" type="ORF">OIK42_19455</name>
</gene>
<evidence type="ECO:0000313" key="2">
    <source>
        <dbReference type="Proteomes" id="UP001218788"/>
    </source>
</evidence>
<dbReference type="Proteomes" id="UP001218788">
    <property type="component" value="Unassembled WGS sequence"/>
</dbReference>
<proteinExistence type="predicted"/>
<sequence length="178" mass="20586">MQTITPHHKRVQIAYYALENGQLTHKYLAKKFGTTEKEVSLAVDRLSKGSLLSKKGKTWNPIWGTEDFVFHPTDNYINRDIEKGEKDSVLTYGVFDPDYDPVNGGYHLRWTEDEVNQLLCDLPYRVLELIRDSDPGSEIYQECILFLESPLFLAICKKWGMDQEEILKSVLEITKAEI</sequence>
<comment type="caution">
    <text evidence="1">The sequence shown here is derived from an EMBL/GenBank/DDBJ whole genome shotgun (WGS) entry which is preliminary data.</text>
</comment>
<dbReference type="RefSeq" id="WP_273642837.1">
    <property type="nucleotide sequence ID" value="NZ_JAQQXP010000004.1"/>
</dbReference>
<accession>A0ABT5L7C2</accession>
<protein>
    <recommendedName>
        <fullName evidence="3">MarR family transcriptional regulator</fullName>
    </recommendedName>
</protein>
<name>A0ABT5L7C2_9ALTE</name>
<reference evidence="1 2" key="1">
    <citation type="submission" date="2022-10" db="EMBL/GenBank/DDBJ databases">
        <title>Alteromonas sp. chi3 Genome sequencing.</title>
        <authorList>
            <person name="Park S."/>
        </authorList>
    </citation>
    <scope>NUCLEOTIDE SEQUENCE [LARGE SCALE GENOMIC DNA]</scope>
    <source>
        <strain evidence="2">chi3</strain>
    </source>
</reference>
<evidence type="ECO:0008006" key="3">
    <source>
        <dbReference type="Google" id="ProtNLM"/>
    </source>
</evidence>
<organism evidence="1 2">
    <name type="scientific">Alteromonas gilva</name>
    <dbReference type="NCBI Taxonomy" id="2987522"/>
    <lineage>
        <taxon>Bacteria</taxon>
        <taxon>Pseudomonadati</taxon>
        <taxon>Pseudomonadota</taxon>
        <taxon>Gammaproteobacteria</taxon>
        <taxon>Alteromonadales</taxon>
        <taxon>Alteromonadaceae</taxon>
        <taxon>Alteromonas/Salinimonas group</taxon>
        <taxon>Alteromonas</taxon>
    </lineage>
</organism>